<proteinExistence type="predicted"/>
<keyword evidence="1" id="KW-0378">Hydrolase</keyword>
<protein>
    <submittedName>
        <fullName evidence="2">Uncharacterized protein</fullName>
    </submittedName>
</protein>
<name>A0AAD7AAK7_9AGAR</name>
<keyword evidence="3" id="KW-1185">Reference proteome</keyword>
<gene>
    <name evidence="2" type="ORF">DFH08DRAFT_672877</name>
</gene>
<reference evidence="2" key="1">
    <citation type="submission" date="2023-03" db="EMBL/GenBank/DDBJ databases">
        <title>Massive genome expansion in bonnet fungi (Mycena s.s.) driven by repeated elements and novel gene families across ecological guilds.</title>
        <authorList>
            <consortium name="Lawrence Berkeley National Laboratory"/>
            <person name="Harder C.B."/>
            <person name="Miyauchi S."/>
            <person name="Viragh M."/>
            <person name="Kuo A."/>
            <person name="Thoen E."/>
            <person name="Andreopoulos B."/>
            <person name="Lu D."/>
            <person name="Skrede I."/>
            <person name="Drula E."/>
            <person name="Henrissat B."/>
            <person name="Morin E."/>
            <person name="Kohler A."/>
            <person name="Barry K."/>
            <person name="LaButti K."/>
            <person name="Morin E."/>
            <person name="Salamov A."/>
            <person name="Lipzen A."/>
            <person name="Mereny Z."/>
            <person name="Hegedus B."/>
            <person name="Baldrian P."/>
            <person name="Stursova M."/>
            <person name="Weitz H."/>
            <person name="Taylor A."/>
            <person name="Grigoriev I.V."/>
            <person name="Nagy L.G."/>
            <person name="Martin F."/>
            <person name="Kauserud H."/>
        </authorList>
    </citation>
    <scope>NUCLEOTIDE SEQUENCE</scope>
    <source>
        <strain evidence="2">CBHHK002</strain>
    </source>
</reference>
<organism evidence="2 3">
    <name type="scientific">Mycena albidolilacea</name>
    <dbReference type="NCBI Taxonomy" id="1033008"/>
    <lineage>
        <taxon>Eukaryota</taxon>
        <taxon>Fungi</taxon>
        <taxon>Dikarya</taxon>
        <taxon>Basidiomycota</taxon>
        <taxon>Agaricomycotina</taxon>
        <taxon>Agaricomycetes</taxon>
        <taxon>Agaricomycetidae</taxon>
        <taxon>Agaricales</taxon>
        <taxon>Marasmiineae</taxon>
        <taxon>Mycenaceae</taxon>
        <taxon>Mycena</taxon>
    </lineage>
</organism>
<dbReference type="EMBL" id="JARIHO010000011">
    <property type="protein sequence ID" value="KAJ7353121.1"/>
    <property type="molecule type" value="Genomic_DNA"/>
</dbReference>
<sequence length="107" mass="11501">APIILSSDEWPGVQRAAQDLATDIHRLTDIKPTISNISASNPPLIVGTLGKSSSINHIVNSTKLDVSSIENQWESFTTKVVANPLPGVAKAYLIMGSDKRGTIFARF</sequence>
<evidence type="ECO:0000313" key="2">
    <source>
        <dbReference type="EMBL" id="KAJ7353121.1"/>
    </source>
</evidence>
<accession>A0AAD7AAK7</accession>
<dbReference type="InterPro" id="IPR029018">
    <property type="entry name" value="Hex-like_dom2"/>
</dbReference>
<feature type="non-terminal residue" evidence="2">
    <location>
        <position position="1"/>
    </location>
</feature>
<dbReference type="Proteomes" id="UP001218218">
    <property type="component" value="Unassembled WGS sequence"/>
</dbReference>
<dbReference type="PANTHER" id="PTHR37842">
    <property type="match status" value="1"/>
</dbReference>
<dbReference type="GO" id="GO:0016787">
    <property type="term" value="F:hydrolase activity"/>
    <property type="evidence" value="ECO:0007669"/>
    <property type="project" value="UniProtKB-KW"/>
</dbReference>
<evidence type="ECO:0000313" key="3">
    <source>
        <dbReference type="Proteomes" id="UP001218218"/>
    </source>
</evidence>
<comment type="caution">
    <text evidence="2">The sequence shown here is derived from an EMBL/GenBank/DDBJ whole genome shotgun (WGS) entry which is preliminary data.</text>
</comment>
<dbReference type="Gene3D" id="3.30.379.10">
    <property type="entry name" value="Chitobiase/beta-hexosaminidase domain 2-like"/>
    <property type="match status" value="1"/>
</dbReference>
<feature type="non-terminal residue" evidence="2">
    <location>
        <position position="107"/>
    </location>
</feature>
<dbReference type="PANTHER" id="PTHR37842:SF2">
    <property type="entry name" value="GYLCOSYL HYDROLASE 115 C-TERMINAL DOMAIN-CONTAINING PROTEIN"/>
    <property type="match status" value="1"/>
</dbReference>
<evidence type="ECO:0000256" key="1">
    <source>
        <dbReference type="ARBA" id="ARBA00022801"/>
    </source>
</evidence>
<dbReference type="AlphaFoldDB" id="A0AAD7AAK7"/>